<dbReference type="InterPro" id="IPR019527">
    <property type="entry name" value="RZZ-complex_KNTC1/ROD_C"/>
</dbReference>
<name>A0A024UFV2_9STRA</name>
<evidence type="ECO:0000259" key="4">
    <source>
        <dbReference type="Pfam" id="PF24516"/>
    </source>
</evidence>
<dbReference type="Pfam" id="PF10493">
    <property type="entry name" value="Rod_C"/>
    <property type="match status" value="1"/>
</dbReference>
<dbReference type="InterPro" id="IPR055405">
    <property type="entry name" value="ARM_KNTC1_3rd"/>
</dbReference>
<dbReference type="GO" id="GO:1990423">
    <property type="term" value="C:RZZ complex"/>
    <property type="evidence" value="ECO:0007669"/>
    <property type="project" value="TreeGrafter"/>
</dbReference>
<evidence type="ECO:0000259" key="2">
    <source>
        <dbReference type="Pfam" id="PF10493"/>
    </source>
</evidence>
<organism evidence="6">
    <name type="scientific">Aphanomyces invadans</name>
    <dbReference type="NCBI Taxonomy" id="157072"/>
    <lineage>
        <taxon>Eukaryota</taxon>
        <taxon>Sar</taxon>
        <taxon>Stramenopiles</taxon>
        <taxon>Oomycota</taxon>
        <taxon>Saprolegniomycetes</taxon>
        <taxon>Saprolegniales</taxon>
        <taxon>Verrucalvaceae</taxon>
        <taxon>Aphanomyces</taxon>
    </lineage>
</organism>
<dbReference type="PANTHER" id="PTHR15688:SF1">
    <property type="entry name" value="KINETOCHORE-ASSOCIATED PROTEIN 1"/>
    <property type="match status" value="1"/>
</dbReference>
<feature type="domain" description="KNTC1 first ARM-repeats" evidence="5">
    <location>
        <begin position="433"/>
        <end position="525"/>
    </location>
</feature>
<dbReference type="GeneID" id="20080960"/>
<dbReference type="Pfam" id="PF24516">
    <property type="entry name" value="ARM_KNTC1_2nd"/>
    <property type="match status" value="1"/>
</dbReference>
<accession>A0A024UFV2</accession>
<dbReference type="Pfam" id="PF24520">
    <property type="entry name" value="ARM_KNTC1_1st"/>
    <property type="match status" value="1"/>
</dbReference>
<dbReference type="GO" id="GO:1903394">
    <property type="term" value="P:protein localization to kinetochore involved in kinetochore assembly"/>
    <property type="evidence" value="ECO:0007669"/>
    <property type="project" value="TreeGrafter"/>
</dbReference>
<dbReference type="GO" id="GO:0031267">
    <property type="term" value="F:small GTPase binding"/>
    <property type="evidence" value="ECO:0007669"/>
    <property type="project" value="TreeGrafter"/>
</dbReference>
<dbReference type="GO" id="GO:0000070">
    <property type="term" value="P:mitotic sister chromatid segregation"/>
    <property type="evidence" value="ECO:0007669"/>
    <property type="project" value="TreeGrafter"/>
</dbReference>
<dbReference type="InterPro" id="IPR055404">
    <property type="entry name" value="ARM_KNTC1_2nd"/>
</dbReference>
<dbReference type="OrthoDB" id="78320at2759"/>
<dbReference type="GO" id="GO:0007094">
    <property type="term" value="P:mitotic spindle assembly checkpoint signaling"/>
    <property type="evidence" value="ECO:0007669"/>
    <property type="project" value="TreeGrafter"/>
</dbReference>
<dbReference type="eggNOG" id="KOG4256">
    <property type="taxonomic scope" value="Eukaryota"/>
</dbReference>
<dbReference type="VEuPathDB" id="FungiDB:H310_03910"/>
<dbReference type="STRING" id="157072.A0A024UFV2"/>
<feature type="domain" description="RZZ complex subunit KNTC1/ROD C-terminal" evidence="2">
    <location>
        <begin position="1516"/>
        <end position="1813"/>
    </location>
</feature>
<feature type="domain" description="KNTC1 third ARM-repeats" evidence="3">
    <location>
        <begin position="1150"/>
        <end position="1340"/>
    </location>
</feature>
<protein>
    <submittedName>
        <fullName evidence="6">Uncharacterized protein</fullName>
    </submittedName>
</protein>
<gene>
    <name evidence="6" type="ORF">H310_03910</name>
</gene>
<dbReference type="GO" id="GO:0005828">
    <property type="term" value="C:kinetochore microtubule"/>
    <property type="evidence" value="ECO:0007669"/>
    <property type="project" value="TreeGrafter"/>
</dbReference>
<evidence type="ECO:0000313" key="6">
    <source>
        <dbReference type="EMBL" id="ETW04762.1"/>
    </source>
</evidence>
<sequence length="1976" mass="223283">MAKEEILGVCAFNAPLDMEVKNCFYLPQAPGRVVFSIGSREDAAIESMSITLDQEHAVPAAHANVASVSAISHNGLDLELQGHIDGSLHLMHIQDQRVLFRYEVTKNTDPITQVSLHSVGSSLEIIVLLYSGKLMAVEGLCLEDVLQFPPVPMATILPAVRFRVGTVGPCHKYPSLMQIRRTSACTDVVIGNHGESSISRWTASTTTSPDGKAFNTFADQANVSCNSFPSLQKVHIGRSGEVIVAVSDNTIAWCDAQSLGLLYEHSIAPRVIQSSVCVGDGWTVVYATLSSEARSEIFMVSVAYRSPQGSTVSIQSCGSFPYISTFLFSKGDSLVVGGFAREGLTVLQIELDETPSSYASNSLPSKSLNDLFRDMQLPTCTVSREEFQTALWTALDINHDQVAICLNQTFPQSQYVDWLMDDLREWRPDDPTVTAQHARWITFQLMTNSTSFSATLWHEFRSANMVHILQLLLSQGALGRVQILWRRHVCLELVETFDVTLLPLDLHAATVTSWIQHEVLPAFHHYKVPIEKLALEIVERAKIIATEGDIEGALLWTTVVCPQVLPPERLWKQSALEKDATRHLHIQLQQLVHLGNQFDFYVSFEAFQAATVAGLAMAMLDRVQLPDMLPAELTSHVEPFLVIASNLTLDDILVDYVLEKAAEIPFDVKRCCILLDKIASLEKRAKSALVVLQSIPLPYLPSMLELAANAANWSSVFQMELQEQLRLMQLEELFRQYGLKYDIHDARLPARFCRYLCTQVDNPQAFGDALNLAQASHQLRKERVIVQHMQNVLLASWSDNRSIQLLQAIEAIEAPRKWAIAAEVVQFGLMYLDTLPHMSHLLLAFVSPLMAQNPIHRGFERVVNSTLQHALRQVDQLRALHNLPMSMNTYQSPSQHPELLESLLQPWLDALIQPSPSLKRKRNAPGEGARESRPMTTEGTNALTKTQQCSLLLGMSTFDFRAFLGVQAASRGDIDQALRFARNTNATVMKQVAVALLRYMVVSKQVNHRRLRIARELLVACTTHDTCSSMDQDVSLLKQVSLLCMINDHTADQSDARDELIHTYVPWRIYENWYRGAAITLNASVIPLALSYTMAQQLSSVHEHVPSASKQLVSYLVEVQAPQLTLSVLLNTTHVPEDTFEVLAQQQDLMLSQILYSHQIDRDLALGYMLSMDQQTAFSALNKRLVRENVYNDFARLQQLAHLGSQVARTWQQIGFLHICTELEVNSKWWHHLNLLGITCDHKAFRSDRRDQKAIQAVVPQLLEATSLDLYCALEFTRQYNIPDSVPCLLYVKALLLSSNDYTSRIVGVLEDVHEHELIPLLLSILPKLDGTDYDRLLFVFNLLQKTTYTEQDEVQNHIQVLHFLKHFTPKLSFHAIMSDPWSVLEAQLTAATVGQLVSLCSPLDIDADEMYMRLIKNMIEGDISSLSFELFRGILNNFSVLNHKITTAEWLSKKICHASFAIPAIEFALEISLSQPDHPKTTRLQQTLLQLKTEEIWNAMSQEFDGAPLPETPLDPKKLIEAIYFKYGQQAWSIQSSTVHDNAAKIAALHNAPLSKIQLDIRWKWLTARHQKPPQSVWRYDVDDEERTRLDRLLYISWTHDVQVVLQELVKYACDPIPRAGLTYRVKYRALQVVESIAQSLQFQADTFLPGSMSVSLTELKQSCRLLVLFEELQYPHALASFLKCDKESLVRGLWREHYQDPAVLVLISELMVAYSIANESLWHRVLDQMVTLSMFPTIFHLLRVLVRQFPSVDLKPFFEQAIMWPLQTLDRDVPPAHVDRVLQDIVFLIQQCPFIDSLKIAEIVHLLHTLSIQLPDIRNLAHYAVQCAFGIPQVTTRTTLLCQLCESKVSYVEPIFDYLANLSPLEVIDADFFVNYILEHPKAQETLIQSRHGQAYCETVARLADTTAMDHALAFLLQHHRLDDANEMIARHLRQFPQKKLQEALTPLQDYLLQTTSPTLAPFQMPSVNDANSQ</sequence>
<dbReference type="EMBL" id="KI913957">
    <property type="protein sequence ID" value="ETW04762.1"/>
    <property type="molecule type" value="Genomic_DNA"/>
</dbReference>
<feature type="region of interest" description="Disordered" evidence="1">
    <location>
        <begin position="917"/>
        <end position="937"/>
    </location>
</feature>
<evidence type="ECO:0000256" key="1">
    <source>
        <dbReference type="SAM" id="MobiDB-lite"/>
    </source>
</evidence>
<dbReference type="GO" id="GO:0005737">
    <property type="term" value="C:cytoplasm"/>
    <property type="evidence" value="ECO:0007669"/>
    <property type="project" value="TreeGrafter"/>
</dbReference>
<dbReference type="InterPro" id="IPR055403">
    <property type="entry name" value="ARM_KNTC1_1st"/>
</dbReference>
<dbReference type="Pfam" id="PF24515">
    <property type="entry name" value="ARM_KNTC1_3rd"/>
    <property type="match status" value="1"/>
</dbReference>
<dbReference type="PANTHER" id="PTHR15688">
    <property type="entry name" value="KINETOCHORE-ASSOCIATED PROTEIN 1"/>
    <property type="match status" value="1"/>
</dbReference>
<reference evidence="6" key="1">
    <citation type="submission" date="2013-12" db="EMBL/GenBank/DDBJ databases">
        <title>The Genome Sequence of Aphanomyces invadans NJM9701.</title>
        <authorList>
            <consortium name="The Broad Institute Genomics Platform"/>
            <person name="Russ C."/>
            <person name="Tyler B."/>
            <person name="van West P."/>
            <person name="Dieguez-Uribeondo J."/>
            <person name="Young S.K."/>
            <person name="Zeng Q."/>
            <person name="Gargeya S."/>
            <person name="Fitzgerald M."/>
            <person name="Abouelleil A."/>
            <person name="Alvarado L."/>
            <person name="Chapman S.B."/>
            <person name="Gainer-Dewar J."/>
            <person name="Goldberg J."/>
            <person name="Griggs A."/>
            <person name="Gujja S."/>
            <person name="Hansen M."/>
            <person name="Howarth C."/>
            <person name="Imamovic A."/>
            <person name="Ireland A."/>
            <person name="Larimer J."/>
            <person name="McCowan C."/>
            <person name="Murphy C."/>
            <person name="Pearson M."/>
            <person name="Poon T.W."/>
            <person name="Priest M."/>
            <person name="Roberts A."/>
            <person name="Saif S."/>
            <person name="Shea T."/>
            <person name="Sykes S."/>
            <person name="Wortman J."/>
            <person name="Nusbaum C."/>
            <person name="Birren B."/>
        </authorList>
    </citation>
    <scope>NUCLEOTIDE SEQUENCE [LARGE SCALE GENOMIC DNA]</scope>
    <source>
        <strain evidence="6">NJM9701</strain>
    </source>
</reference>
<proteinExistence type="predicted"/>
<evidence type="ECO:0000259" key="3">
    <source>
        <dbReference type="Pfam" id="PF24515"/>
    </source>
</evidence>
<dbReference type="RefSeq" id="XP_008866201.1">
    <property type="nucleotide sequence ID" value="XM_008867979.1"/>
</dbReference>
<dbReference type="InterPro" id="IPR052802">
    <property type="entry name" value="KNTC1"/>
</dbReference>
<evidence type="ECO:0000259" key="5">
    <source>
        <dbReference type="Pfam" id="PF24520"/>
    </source>
</evidence>
<feature type="domain" description="KNTC1 second ARM-repeats" evidence="4">
    <location>
        <begin position="674"/>
        <end position="807"/>
    </location>
</feature>